<dbReference type="InterPro" id="IPR039261">
    <property type="entry name" value="FNR_nucleotide-bd"/>
</dbReference>
<organism evidence="11 12">
    <name type="scientific">Aquirufa beregesia</name>
    <dbReference type="NCBI Taxonomy" id="2516556"/>
    <lineage>
        <taxon>Bacteria</taxon>
        <taxon>Pseudomonadati</taxon>
        <taxon>Bacteroidota</taxon>
        <taxon>Cytophagia</taxon>
        <taxon>Cytophagales</taxon>
        <taxon>Flectobacillaceae</taxon>
        <taxon>Aquirufa</taxon>
    </lineage>
</organism>
<dbReference type="SUPFAM" id="SSF52343">
    <property type="entry name" value="Ferredoxin reductase-like, C-terminal NADP-linked domain"/>
    <property type="match status" value="1"/>
</dbReference>
<dbReference type="PROSITE" id="PS00197">
    <property type="entry name" value="2FE2S_FER_1"/>
    <property type="match status" value="1"/>
</dbReference>
<dbReference type="InterPro" id="IPR008333">
    <property type="entry name" value="Cbr1-like_FAD-bd_dom"/>
</dbReference>
<evidence type="ECO:0000259" key="10">
    <source>
        <dbReference type="PROSITE" id="PS51384"/>
    </source>
</evidence>
<dbReference type="CDD" id="cd06214">
    <property type="entry name" value="PA_degradation_oxidoreductase_like"/>
    <property type="match status" value="1"/>
</dbReference>
<keyword evidence="5" id="KW-0274">FAD</keyword>
<evidence type="ECO:0000313" key="11">
    <source>
        <dbReference type="EMBL" id="NGZ44084.1"/>
    </source>
</evidence>
<keyword evidence="4" id="KW-0479">Metal-binding</keyword>
<evidence type="ECO:0000256" key="2">
    <source>
        <dbReference type="ARBA" id="ARBA00022630"/>
    </source>
</evidence>
<dbReference type="InterPro" id="IPR036010">
    <property type="entry name" value="2Fe-2S_ferredoxin-like_sf"/>
</dbReference>
<evidence type="ECO:0000259" key="9">
    <source>
        <dbReference type="PROSITE" id="PS51085"/>
    </source>
</evidence>
<gene>
    <name evidence="11" type="ORF">EWU23_06325</name>
</gene>
<name>A0ABX0EZ87_9BACT</name>
<evidence type="ECO:0000256" key="5">
    <source>
        <dbReference type="ARBA" id="ARBA00022827"/>
    </source>
</evidence>
<dbReference type="Proteomes" id="UP001318301">
    <property type="component" value="Unassembled WGS sequence"/>
</dbReference>
<dbReference type="SUPFAM" id="SSF54292">
    <property type="entry name" value="2Fe-2S ferredoxin-like"/>
    <property type="match status" value="1"/>
</dbReference>
<dbReference type="EMBL" id="SEWW01000003">
    <property type="protein sequence ID" value="NGZ44084.1"/>
    <property type="molecule type" value="Genomic_DNA"/>
</dbReference>
<comment type="cofactor">
    <cofactor evidence="1">
        <name>FAD</name>
        <dbReference type="ChEBI" id="CHEBI:57692"/>
    </cofactor>
</comment>
<dbReference type="PROSITE" id="PS51384">
    <property type="entry name" value="FAD_FR"/>
    <property type="match status" value="1"/>
</dbReference>
<dbReference type="PANTHER" id="PTHR47354">
    <property type="entry name" value="NADH OXIDOREDUCTASE HCR"/>
    <property type="match status" value="1"/>
</dbReference>
<dbReference type="InterPro" id="IPR017927">
    <property type="entry name" value="FAD-bd_FR_type"/>
</dbReference>
<reference evidence="11 12" key="1">
    <citation type="submission" date="2019-02" db="EMBL/GenBank/DDBJ databases">
        <title>Genome of a new Bacteroidetes strain.</title>
        <authorList>
            <person name="Pitt A."/>
        </authorList>
    </citation>
    <scope>NUCLEOTIDE SEQUENCE [LARGE SCALE GENOMIC DNA]</scope>
    <source>
        <strain evidence="11 12">50C-KIRBA</strain>
    </source>
</reference>
<keyword evidence="6" id="KW-0560">Oxidoreductase</keyword>
<evidence type="ECO:0000256" key="4">
    <source>
        <dbReference type="ARBA" id="ARBA00022723"/>
    </source>
</evidence>
<dbReference type="PRINTS" id="PR00371">
    <property type="entry name" value="FPNCR"/>
</dbReference>
<dbReference type="InterPro" id="IPR012675">
    <property type="entry name" value="Beta-grasp_dom_sf"/>
</dbReference>
<dbReference type="Pfam" id="PF00175">
    <property type="entry name" value="NAD_binding_1"/>
    <property type="match status" value="1"/>
</dbReference>
<keyword evidence="7" id="KW-0408">Iron</keyword>
<dbReference type="InterPro" id="IPR006058">
    <property type="entry name" value="2Fe2S_fd_BS"/>
</dbReference>
<dbReference type="CDD" id="cd00207">
    <property type="entry name" value="fer2"/>
    <property type="match status" value="1"/>
</dbReference>
<feature type="domain" description="2Fe-2S ferredoxin-type" evidence="9">
    <location>
        <begin position="264"/>
        <end position="352"/>
    </location>
</feature>
<evidence type="ECO:0000256" key="6">
    <source>
        <dbReference type="ARBA" id="ARBA00023002"/>
    </source>
</evidence>
<sequence>MNMKFLHLSVKEITEETNDTKTIHFWHPIHEALSYHSGQFLTVIPEIDGKKIRRSYSLSSSPLVDHSPAITVKRIPGGAVSNYLCDQIKVGDNVEVIEPMGNFYIEPQANATKTYVFMGAGSGITPLISMIKTLLKAEPQSKVYLIYGSRHESQIIFKKELDQLEQDYTGRFHVLHIISQPAANWPGLKGRINKASTVYYLKQEFGLHISLAHYYLCGPAGMMDEIQEALGMFDVPVAHIHRELFHSNSQTEEISEDDGSLKEQDITIIYEGKEHRITVKPNETILEAALSADVDMPYSCQAGMCTACMGLCKSGKVMMDEEDGLTDNEIKKGYVLTCVAHPLSSGVIIDLD</sequence>
<dbReference type="PRINTS" id="PR00410">
    <property type="entry name" value="PHEHYDRXLASE"/>
</dbReference>
<dbReference type="Gene3D" id="3.40.50.80">
    <property type="entry name" value="Nucleotide-binding domain of ferredoxin-NADP reductase (FNR) module"/>
    <property type="match status" value="1"/>
</dbReference>
<protein>
    <submittedName>
        <fullName evidence="11">Ferredoxin--NADP reductase</fullName>
    </submittedName>
</protein>
<evidence type="ECO:0000256" key="1">
    <source>
        <dbReference type="ARBA" id="ARBA00001974"/>
    </source>
</evidence>
<feature type="domain" description="FAD-binding FR-type" evidence="10">
    <location>
        <begin position="3"/>
        <end position="106"/>
    </location>
</feature>
<dbReference type="InterPro" id="IPR001041">
    <property type="entry name" value="2Fe-2S_ferredoxin-type"/>
</dbReference>
<dbReference type="Gene3D" id="3.10.20.30">
    <property type="match status" value="1"/>
</dbReference>
<proteinExistence type="predicted"/>
<evidence type="ECO:0000313" key="12">
    <source>
        <dbReference type="Proteomes" id="UP001318301"/>
    </source>
</evidence>
<dbReference type="SUPFAM" id="SSF63380">
    <property type="entry name" value="Riboflavin synthase domain-like"/>
    <property type="match status" value="1"/>
</dbReference>
<dbReference type="InterPro" id="IPR017938">
    <property type="entry name" value="Riboflavin_synthase-like_b-brl"/>
</dbReference>
<dbReference type="PROSITE" id="PS51085">
    <property type="entry name" value="2FE2S_FER_2"/>
    <property type="match status" value="1"/>
</dbReference>
<evidence type="ECO:0000256" key="8">
    <source>
        <dbReference type="ARBA" id="ARBA00023014"/>
    </source>
</evidence>
<keyword evidence="2" id="KW-0285">Flavoprotein</keyword>
<keyword evidence="3" id="KW-0001">2Fe-2S</keyword>
<dbReference type="InterPro" id="IPR001709">
    <property type="entry name" value="Flavoprot_Pyr_Nucl_cyt_Rdtase"/>
</dbReference>
<accession>A0ABX0EZ87</accession>
<keyword evidence="12" id="KW-1185">Reference proteome</keyword>
<dbReference type="Pfam" id="PF00111">
    <property type="entry name" value="Fer2"/>
    <property type="match status" value="1"/>
</dbReference>
<evidence type="ECO:0000256" key="7">
    <source>
        <dbReference type="ARBA" id="ARBA00023004"/>
    </source>
</evidence>
<dbReference type="InterPro" id="IPR001433">
    <property type="entry name" value="OxRdtase_FAD/NAD-bd"/>
</dbReference>
<dbReference type="Gene3D" id="2.40.30.10">
    <property type="entry name" value="Translation factors"/>
    <property type="match status" value="1"/>
</dbReference>
<keyword evidence="8" id="KW-0411">Iron-sulfur</keyword>
<evidence type="ECO:0000256" key="3">
    <source>
        <dbReference type="ARBA" id="ARBA00022714"/>
    </source>
</evidence>
<dbReference type="Pfam" id="PF00970">
    <property type="entry name" value="FAD_binding_6"/>
    <property type="match status" value="1"/>
</dbReference>
<dbReference type="InterPro" id="IPR050415">
    <property type="entry name" value="MRET"/>
</dbReference>
<dbReference type="PANTHER" id="PTHR47354:SF8">
    <property type="entry name" value="1,2-PHENYLACETYL-COA EPOXIDASE, SUBUNIT E"/>
    <property type="match status" value="1"/>
</dbReference>
<comment type="caution">
    <text evidence="11">The sequence shown here is derived from an EMBL/GenBank/DDBJ whole genome shotgun (WGS) entry which is preliminary data.</text>
</comment>